<dbReference type="PANTHER" id="PTHR13136:SF11">
    <property type="entry name" value="TESTIS-EXPRESSED PROTEIN 30"/>
    <property type="match status" value="1"/>
</dbReference>
<evidence type="ECO:0000259" key="1">
    <source>
        <dbReference type="Pfam" id="PF20408"/>
    </source>
</evidence>
<dbReference type="GO" id="GO:0016787">
    <property type="term" value="F:hydrolase activity"/>
    <property type="evidence" value="ECO:0007669"/>
    <property type="project" value="UniProtKB-KW"/>
</dbReference>
<evidence type="ECO:0000313" key="3">
    <source>
        <dbReference type="Proteomes" id="UP000256971"/>
    </source>
</evidence>
<evidence type="ECO:0000313" key="2">
    <source>
        <dbReference type="EMBL" id="AXO16784.1"/>
    </source>
</evidence>
<organism evidence="2 3">
    <name type="scientific">Thalassospira indica</name>
    <dbReference type="NCBI Taxonomy" id="1891279"/>
    <lineage>
        <taxon>Bacteria</taxon>
        <taxon>Pseudomonadati</taxon>
        <taxon>Pseudomonadota</taxon>
        <taxon>Alphaproteobacteria</taxon>
        <taxon>Rhodospirillales</taxon>
        <taxon>Thalassospiraceae</taxon>
        <taxon>Thalassospira</taxon>
    </lineage>
</organism>
<dbReference type="InterPro" id="IPR046879">
    <property type="entry name" value="KANL3/Tex30_Abhydrolase"/>
</dbReference>
<keyword evidence="2" id="KW-0378">Hydrolase</keyword>
<accession>A0ABN5NLW7</accession>
<dbReference type="Proteomes" id="UP000256971">
    <property type="component" value="Chromosome"/>
</dbReference>
<dbReference type="Gene3D" id="3.40.50.1820">
    <property type="entry name" value="alpha/beta hydrolase"/>
    <property type="match status" value="1"/>
</dbReference>
<proteinExistence type="predicted"/>
<name>A0ABN5NLW7_9PROT</name>
<reference evidence="2 3" key="1">
    <citation type="submission" date="2018-08" db="EMBL/GenBank/DDBJ databases">
        <title>Complete genome sequence of type strain Thalassospira indica MCCC 1A01103T, isolated from isolated from deep seawater of the Indian Ocean.</title>
        <authorList>
            <person name="Liu Y."/>
        </authorList>
    </citation>
    <scope>NUCLEOTIDE SEQUENCE [LARGE SCALE GENOMIC DNA]</scope>
    <source>
        <strain evidence="2 3">PB8BT</strain>
    </source>
</reference>
<feature type="domain" description="KANL3/Tex30 alpha/beta hydrolase-like" evidence="1">
    <location>
        <begin position="51"/>
        <end position="238"/>
    </location>
</feature>
<gene>
    <name evidence="2" type="ORF">DY252_08350</name>
</gene>
<sequence>MIPPDEGHVGLGEYRQVLYDSKQYRPASREPVLSTDPIQFQFDGDENAALKIVLAHGAGAAMDSPFMNEMAGELAKAGLRVARFEFPYMAKRRIDGKKRGPDRAPVLIEYYGEVVRALGGPEKLIIGGKSMGGRIASMVADDLGVAGLVCLGYPFHPPGKPENLRTEHLKTLKTPSLICHGTRDPFGSPDEIAGYGLSDRIALHWVEDGEHDFKPRKSSGRTQSQNIADAAAAISRFAKMLG</sequence>
<dbReference type="PANTHER" id="PTHR13136">
    <property type="entry name" value="TESTIS DEVELOPMENT PROTEIN PRTD"/>
    <property type="match status" value="1"/>
</dbReference>
<protein>
    <submittedName>
        <fullName evidence="2">Alpha/beta hydrolase</fullName>
    </submittedName>
</protein>
<dbReference type="EMBL" id="CP031555">
    <property type="protein sequence ID" value="AXO16784.1"/>
    <property type="molecule type" value="Genomic_DNA"/>
</dbReference>
<dbReference type="Pfam" id="PF20408">
    <property type="entry name" value="Abhydrolase_11"/>
    <property type="match status" value="1"/>
</dbReference>
<dbReference type="SUPFAM" id="SSF53474">
    <property type="entry name" value="alpha/beta-Hydrolases"/>
    <property type="match status" value="1"/>
</dbReference>
<dbReference type="InterPro" id="IPR026555">
    <property type="entry name" value="NSL3/Tex30"/>
</dbReference>
<dbReference type="InterPro" id="IPR029058">
    <property type="entry name" value="AB_hydrolase_fold"/>
</dbReference>
<keyword evidence="3" id="KW-1185">Reference proteome</keyword>